<reference evidence="1" key="2">
    <citation type="submission" date="2020-07" db="EMBL/GenBank/DDBJ databases">
        <authorList>
            <person name="Vera ALvarez R."/>
            <person name="Arias-Moreno D.M."/>
            <person name="Jimenez-Jacinto V."/>
            <person name="Jimenez-Bremont J.F."/>
            <person name="Swaminathan K."/>
            <person name="Moose S.P."/>
            <person name="Guerrero-Gonzalez M.L."/>
            <person name="Marino-Ramirez L."/>
            <person name="Landsman D."/>
            <person name="Rodriguez-Kessler M."/>
            <person name="Delgado-Sanchez P."/>
        </authorList>
    </citation>
    <scope>NUCLEOTIDE SEQUENCE</scope>
    <source>
        <tissue evidence="1">Cladode</tissue>
    </source>
</reference>
<sequence>MSVCSACSSFPACPDAAAVADAVAATAAATAATETAAWSWALWTRLSSFFFSLLSFSHLPTVLLPTEAPPPPPPTGVVPPVLGATWIGGRRGCGVLLELRNCAG</sequence>
<accession>A0A7C9AKZ3</accession>
<organism evidence="1">
    <name type="scientific">Opuntia streptacantha</name>
    <name type="common">Prickly pear cactus</name>
    <name type="synonym">Opuntia cardona</name>
    <dbReference type="NCBI Taxonomy" id="393608"/>
    <lineage>
        <taxon>Eukaryota</taxon>
        <taxon>Viridiplantae</taxon>
        <taxon>Streptophyta</taxon>
        <taxon>Embryophyta</taxon>
        <taxon>Tracheophyta</taxon>
        <taxon>Spermatophyta</taxon>
        <taxon>Magnoliopsida</taxon>
        <taxon>eudicotyledons</taxon>
        <taxon>Gunneridae</taxon>
        <taxon>Pentapetalae</taxon>
        <taxon>Caryophyllales</taxon>
        <taxon>Cactineae</taxon>
        <taxon>Cactaceae</taxon>
        <taxon>Opuntioideae</taxon>
        <taxon>Opuntia</taxon>
    </lineage>
</organism>
<dbReference type="EMBL" id="GISG01247131">
    <property type="protein sequence ID" value="MBA4670294.1"/>
    <property type="molecule type" value="Transcribed_RNA"/>
</dbReference>
<reference evidence="1" key="1">
    <citation type="journal article" date="2013" name="J. Plant Res.">
        <title>Effect of fungi and light on seed germination of three Opuntia species from semiarid lands of central Mexico.</title>
        <authorList>
            <person name="Delgado-Sanchez P."/>
            <person name="Jimenez-Bremont J.F."/>
            <person name="Guerrero-Gonzalez Mde L."/>
            <person name="Flores J."/>
        </authorList>
    </citation>
    <scope>NUCLEOTIDE SEQUENCE</scope>
    <source>
        <tissue evidence="1">Cladode</tissue>
    </source>
</reference>
<name>A0A7C9AKZ3_OPUST</name>
<evidence type="ECO:0000313" key="1">
    <source>
        <dbReference type="EMBL" id="MBA4670294.1"/>
    </source>
</evidence>
<dbReference type="AlphaFoldDB" id="A0A7C9AKZ3"/>
<protein>
    <submittedName>
        <fullName evidence="1">Uncharacterized protein</fullName>
    </submittedName>
</protein>
<proteinExistence type="predicted"/>